<evidence type="ECO:0000256" key="12">
    <source>
        <dbReference type="RuleBase" id="RU362010"/>
    </source>
</evidence>
<keyword evidence="14" id="KW-1185">Reference proteome</keyword>
<dbReference type="CDD" id="cd12828">
    <property type="entry name" value="TmCorA-like_1"/>
    <property type="match status" value="1"/>
</dbReference>
<evidence type="ECO:0000256" key="3">
    <source>
        <dbReference type="ARBA" id="ARBA00022448"/>
    </source>
</evidence>
<dbReference type="InterPro" id="IPR004488">
    <property type="entry name" value="Mg/Co-transport_prot_CorA"/>
</dbReference>
<dbReference type="InterPro" id="IPR045861">
    <property type="entry name" value="CorA_cytoplasmic_dom"/>
</dbReference>
<dbReference type="InterPro" id="IPR045863">
    <property type="entry name" value="CorA_TM1_TM2"/>
</dbReference>
<keyword evidence="9 12" id="KW-0472">Membrane</keyword>
<dbReference type="GO" id="GO:0015095">
    <property type="term" value="F:magnesium ion transmembrane transporter activity"/>
    <property type="evidence" value="ECO:0007669"/>
    <property type="project" value="UniProtKB-UniRule"/>
</dbReference>
<dbReference type="GO" id="GO:0000287">
    <property type="term" value="F:magnesium ion binding"/>
    <property type="evidence" value="ECO:0007669"/>
    <property type="project" value="TreeGrafter"/>
</dbReference>
<keyword evidence="6 12" id="KW-0460">Magnesium</keyword>
<evidence type="ECO:0000256" key="5">
    <source>
        <dbReference type="ARBA" id="ARBA00022692"/>
    </source>
</evidence>
<evidence type="ECO:0000256" key="6">
    <source>
        <dbReference type="ARBA" id="ARBA00022842"/>
    </source>
</evidence>
<keyword evidence="4 12" id="KW-1003">Cell membrane</keyword>
<dbReference type="InterPro" id="IPR002523">
    <property type="entry name" value="MgTranspt_CorA/ZnTranspt_ZntB"/>
</dbReference>
<dbReference type="PANTHER" id="PTHR46494:SF1">
    <property type="entry name" value="CORA FAMILY METAL ION TRANSPORTER (EUROFUNG)"/>
    <property type="match status" value="1"/>
</dbReference>
<dbReference type="OrthoDB" id="9803416at2"/>
<keyword evidence="7 12" id="KW-1133">Transmembrane helix</keyword>
<keyword evidence="8 12" id="KW-0406">Ion transport</keyword>
<evidence type="ECO:0000256" key="10">
    <source>
        <dbReference type="ARBA" id="ARBA00034269"/>
    </source>
</evidence>
<dbReference type="GO" id="GO:0005886">
    <property type="term" value="C:plasma membrane"/>
    <property type="evidence" value="ECO:0007669"/>
    <property type="project" value="UniProtKB-SubCell"/>
</dbReference>
<comment type="subcellular location">
    <subcellularLocation>
        <location evidence="1">Cell membrane</location>
        <topology evidence="1">Multi-pass membrane protein</topology>
    </subcellularLocation>
    <subcellularLocation>
        <location evidence="12">Membrane</location>
        <topology evidence="12">Multi-pass membrane protein</topology>
    </subcellularLocation>
</comment>
<dbReference type="GO" id="GO:0015087">
    <property type="term" value="F:cobalt ion transmembrane transporter activity"/>
    <property type="evidence" value="ECO:0007669"/>
    <property type="project" value="UniProtKB-UniRule"/>
</dbReference>
<dbReference type="AlphaFoldDB" id="A0A6N6M7G4"/>
<comment type="function">
    <text evidence="11">Mediates influx of magnesium ions. Alternates between open and closed states. Activated by low cytoplasmic Mg(2+) levels. Inactive when cytoplasmic Mg(2+) levels are high.</text>
</comment>
<comment type="similarity">
    <text evidence="2 12">Belongs to the CorA metal ion transporter (MIT) (TC 1.A.35) family.</text>
</comment>
<dbReference type="FunFam" id="1.20.58.340:FF:000004">
    <property type="entry name" value="Magnesium transport protein CorA"/>
    <property type="match status" value="1"/>
</dbReference>
<evidence type="ECO:0000256" key="4">
    <source>
        <dbReference type="ARBA" id="ARBA00022475"/>
    </source>
</evidence>
<reference evidence="13 14" key="1">
    <citation type="submission" date="2019-09" db="EMBL/GenBank/DDBJ databases">
        <title>Genomes of Cryomorphaceae.</title>
        <authorList>
            <person name="Bowman J.P."/>
        </authorList>
    </citation>
    <scope>NUCLEOTIDE SEQUENCE [LARGE SCALE GENOMIC DNA]</scope>
    <source>
        <strain evidence="13 14">KCTC 52047</strain>
    </source>
</reference>
<dbReference type="PANTHER" id="PTHR46494">
    <property type="entry name" value="CORA FAMILY METAL ION TRANSPORTER (EUROFUNG)"/>
    <property type="match status" value="1"/>
</dbReference>
<evidence type="ECO:0000256" key="2">
    <source>
        <dbReference type="ARBA" id="ARBA00009765"/>
    </source>
</evidence>
<accession>A0A6N6M7G4</accession>
<name>A0A6N6M7G4_9FLAO</name>
<organism evidence="13 14">
    <name type="scientific">Salibacter halophilus</name>
    <dbReference type="NCBI Taxonomy" id="1803916"/>
    <lineage>
        <taxon>Bacteria</taxon>
        <taxon>Pseudomonadati</taxon>
        <taxon>Bacteroidota</taxon>
        <taxon>Flavobacteriia</taxon>
        <taxon>Flavobacteriales</taxon>
        <taxon>Salibacteraceae</taxon>
        <taxon>Salibacter</taxon>
    </lineage>
</organism>
<keyword evidence="5 12" id="KW-0812">Transmembrane</keyword>
<dbReference type="SUPFAM" id="SSF144083">
    <property type="entry name" value="Magnesium transport protein CorA, transmembrane region"/>
    <property type="match status" value="1"/>
</dbReference>
<dbReference type="NCBIfam" id="TIGR00383">
    <property type="entry name" value="corA"/>
    <property type="match status" value="1"/>
</dbReference>
<feature type="transmembrane region" description="Helical" evidence="12">
    <location>
        <begin position="336"/>
        <end position="356"/>
    </location>
</feature>
<evidence type="ECO:0000313" key="13">
    <source>
        <dbReference type="EMBL" id="KAB1066010.1"/>
    </source>
</evidence>
<evidence type="ECO:0000256" key="7">
    <source>
        <dbReference type="ARBA" id="ARBA00022989"/>
    </source>
</evidence>
<dbReference type="Gene3D" id="1.20.58.340">
    <property type="entry name" value="Magnesium transport protein CorA, transmembrane region"/>
    <property type="match status" value="2"/>
</dbReference>
<dbReference type="GO" id="GO:0050897">
    <property type="term" value="F:cobalt ion binding"/>
    <property type="evidence" value="ECO:0007669"/>
    <property type="project" value="TreeGrafter"/>
</dbReference>
<evidence type="ECO:0000256" key="9">
    <source>
        <dbReference type="ARBA" id="ARBA00023136"/>
    </source>
</evidence>
<keyword evidence="3 12" id="KW-0813">Transport</keyword>
<comment type="catalytic activity">
    <reaction evidence="10">
        <text>Mg(2+)(in) = Mg(2+)(out)</text>
        <dbReference type="Rhea" id="RHEA:29827"/>
        <dbReference type="ChEBI" id="CHEBI:18420"/>
    </reaction>
</comment>
<feature type="transmembrane region" description="Helical" evidence="12">
    <location>
        <begin position="304"/>
        <end position="324"/>
    </location>
</feature>
<evidence type="ECO:0000256" key="1">
    <source>
        <dbReference type="ARBA" id="ARBA00004651"/>
    </source>
</evidence>
<comment type="caution">
    <text evidence="13">The sequence shown here is derived from an EMBL/GenBank/DDBJ whole genome shotgun (WGS) entry which is preliminary data.</text>
</comment>
<sequence length="362" mass="42120">MRKSRVKKKASHFSQSSKKVGLAPGSLIYTGEERNWEPEISLITYDKENLDLQKIDQFSHLPDLNSNKVSWINIDGIHDVDLIKQVGSRFDLHSLVLEDVVNANQRPKIEEFENYLFFTVRVIRVEEKDTKIHEEQISFVLGDHFVLSFQEHKGDIFSYVRERLKNKLGRLRSAGSDYLVYALLDTIVDHYFVVEENITLRIENHELDIIQNQGSKNLSQMILGLKDQVLIMRKAVVPLREAVANLKKGTSSLIADETINFLNDLYDHINHQIDGVEMSRDSITNLIELNSIYQNNKLNEIMKVLTMISTIFIPLSFLAGLYGMNFNNMPELEYRYGYYWVLTVMGILIILMILFFKRKKWL</sequence>
<dbReference type="SUPFAM" id="SSF143865">
    <property type="entry name" value="CorA soluble domain-like"/>
    <property type="match status" value="1"/>
</dbReference>
<dbReference type="EMBL" id="WACR01000001">
    <property type="protein sequence ID" value="KAB1066010.1"/>
    <property type="molecule type" value="Genomic_DNA"/>
</dbReference>
<evidence type="ECO:0000313" key="14">
    <source>
        <dbReference type="Proteomes" id="UP000435357"/>
    </source>
</evidence>
<gene>
    <name evidence="12 13" type="primary">corA</name>
    <name evidence="13" type="ORF">F3059_00630</name>
</gene>
<evidence type="ECO:0000256" key="8">
    <source>
        <dbReference type="ARBA" id="ARBA00023065"/>
    </source>
</evidence>
<protein>
    <recommendedName>
        <fullName evidence="12">Magnesium transport protein CorA</fullName>
    </recommendedName>
</protein>
<dbReference type="RefSeq" id="WP_151165998.1">
    <property type="nucleotide sequence ID" value="NZ_WACR01000001.1"/>
</dbReference>
<dbReference type="Pfam" id="PF01544">
    <property type="entry name" value="CorA"/>
    <property type="match status" value="1"/>
</dbReference>
<proteinExistence type="inferred from homology"/>
<dbReference type="Proteomes" id="UP000435357">
    <property type="component" value="Unassembled WGS sequence"/>
</dbReference>
<dbReference type="Gene3D" id="3.30.460.20">
    <property type="entry name" value="CorA soluble domain-like"/>
    <property type="match status" value="1"/>
</dbReference>
<evidence type="ECO:0000256" key="11">
    <source>
        <dbReference type="ARBA" id="ARBA00045497"/>
    </source>
</evidence>